<dbReference type="PANTHER" id="PTHR19957">
    <property type="entry name" value="SYNTAXIN"/>
    <property type="match status" value="1"/>
</dbReference>
<reference evidence="11 12" key="2">
    <citation type="submission" date="2016-08" db="EMBL/GenBank/DDBJ databases">
        <title>Pervasive Adenine N6-methylation of Active Genes in Fungi.</title>
        <authorList>
            <consortium name="DOE Joint Genome Institute"/>
            <person name="Mondo S.J."/>
            <person name="Dannebaum R.O."/>
            <person name="Kuo R.C."/>
            <person name="Labutti K."/>
            <person name="Haridas S."/>
            <person name="Kuo A."/>
            <person name="Salamov A."/>
            <person name="Ahrendt S.R."/>
            <person name="Lipzen A."/>
            <person name="Sullivan W."/>
            <person name="Andreopoulos W.B."/>
            <person name="Clum A."/>
            <person name="Lindquist E."/>
            <person name="Daum C."/>
            <person name="Ramamoorthy G.K."/>
            <person name="Gryganskyi A."/>
            <person name="Culley D."/>
            <person name="Magnuson J.K."/>
            <person name="James T.Y."/>
            <person name="O'Malley M.A."/>
            <person name="Stajich J.E."/>
            <person name="Spatafora J.W."/>
            <person name="Visel A."/>
            <person name="Grigoriev I.V."/>
        </authorList>
    </citation>
    <scope>NUCLEOTIDE SEQUENCE [LARGE SCALE GENOMIC DNA]</scope>
    <source>
        <strain evidence="11 12">S4</strain>
    </source>
</reference>
<dbReference type="GO" id="GO:0006906">
    <property type="term" value="P:vesicle fusion"/>
    <property type="evidence" value="ECO:0007669"/>
    <property type="project" value="TreeGrafter"/>
</dbReference>
<dbReference type="GO" id="GO:0048278">
    <property type="term" value="P:vesicle docking"/>
    <property type="evidence" value="ECO:0007669"/>
    <property type="project" value="TreeGrafter"/>
</dbReference>
<dbReference type="SUPFAM" id="SSF47661">
    <property type="entry name" value="t-snare proteins"/>
    <property type="match status" value="1"/>
</dbReference>
<evidence type="ECO:0000256" key="5">
    <source>
        <dbReference type="ARBA" id="ARBA00023136"/>
    </source>
</evidence>
<dbReference type="PROSITE" id="PS50192">
    <property type="entry name" value="T_SNARE"/>
    <property type="match status" value="1"/>
</dbReference>
<dbReference type="InterPro" id="IPR045242">
    <property type="entry name" value="Syntaxin"/>
</dbReference>
<gene>
    <name evidence="11" type="ORF">BCR32DRAFT_324740</name>
</gene>
<dbReference type="STRING" id="1754192.A0A1Y1XMC8"/>
<dbReference type="Pfam" id="PF00804">
    <property type="entry name" value="Syntaxin"/>
    <property type="match status" value="1"/>
</dbReference>
<dbReference type="GO" id="GO:0006886">
    <property type="term" value="P:intracellular protein transport"/>
    <property type="evidence" value="ECO:0007669"/>
    <property type="project" value="InterPro"/>
</dbReference>
<dbReference type="SMART" id="SM00503">
    <property type="entry name" value="SynN"/>
    <property type="match status" value="1"/>
</dbReference>
<dbReference type="SMART" id="SM00397">
    <property type="entry name" value="t_SNARE"/>
    <property type="match status" value="1"/>
</dbReference>
<evidence type="ECO:0000256" key="2">
    <source>
        <dbReference type="ARBA" id="ARBA00009063"/>
    </source>
</evidence>
<evidence type="ECO:0000256" key="1">
    <source>
        <dbReference type="ARBA" id="ARBA00004211"/>
    </source>
</evidence>
<dbReference type="GO" id="GO:0000149">
    <property type="term" value="F:SNARE binding"/>
    <property type="evidence" value="ECO:0007669"/>
    <property type="project" value="TreeGrafter"/>
</dbReference>
<dbReference type="InterPro" id="IPR010989">
    <property type="entry name" value="SNARE"/>
</dbReference>
<evidence type="ECO:0000256" key="6">
    <source>
        <dbReference type="RuleBase" id="RU003858"/>
    </source>
</evidence>
<proteinExistence type="inferred from homology"/>
<dbReference type="GO" id="GO:0006887">
    <property type="term" value="P:exocytosis"/>
    <property type="evidence" value="ECO:0007669"/>
    <property type="project" value="TreeGrafter"/>
</dbReference>
<keyword evidence="12" id="KW-1185">Reference proteome</keyword>
<dbReference type="OrthoDB" id="10255013at2759"/>
<dbReference type="CDD" id="cd15848">
    <property type="entry name" value="SNARE_syntaxin1-like"/>
    <property type="match status" value="1"/>
</dbReference>
<feature type="coiled-coil region" evidence="7">
    <location>
        <begin position="37"/>
        <end position="71"/>
    </location>
</feature>
<dbReference type="GO" id="GO:0031201">
    <property type="term" value="C:SNARE complex"/>
    <property type="evidence" value="ECO:0007669"/>
    <property type="project" value="TreeGrafter"/>
</dbReference>
<dbReference type="PROSITE" id="PS00914">
    <property type="entry name" value="SYNTAXIN"/>
    <property type="match status" value="1"/>
</dbReference>
<evidence type="ECO:0000256" key="7">
    <source>
        <dbReference type="SAM" id="Coils"/>
    </source>
</evidence>
<evidence type="ECO:0000313" key="12">
    <source>
        <dbReference type="Proteomes" id="UP000193944"/>
    </source>
</evidence>
<keyword evidence="3 9" id="KW-0812">Transmembrane</keyword>
<evidence type="ECO:0000256" key="9">
    <source>
        <dbReference type="SAM" id="Phobius"/>
    </source>
</evidence>
<feature type="region of interest" description="Disordered" evidence="8">
    <location>
        <begin position="1"/>
        <end position="24"/>
    </location>
</feature>
<dbReference type="PANTHER" id="PTHR19957:SF307">
    <property type="entry name" value="PROTEIN SSO1-RELATED"/>
    <property type="match status" value="1"/>
</dbReference>
<evidence type="ECO:0000256" key="3">
    <source>
        <dbReference type="ARBA" id="ARBA00022692"/>
    </source>
</evidence>
<comment type="caution">
    <text evidence="11">The sequence shown here is derived from an EMBL/GenBank/DDBJ whole genome shotgun (WGS) entry which is preliminary data.</text>
</comment>
<dbReference type="Pfam" id="PF05739">
    <property type="entry name" value="SNARE"/>
    <property type="match status" value="1"/>
</dbReference>
<evidence type="ECO:0000256" key="8">
    <source>
        <dbReference type="SAM" id="MobiDB-lite"/>
    </source>
</evidence>
<dbReference type="InterPro" id="IPR006012">
    <property type="entry name" value="Syntaxin/epimorphin_CS"/>
</dbReference>
<dbReference type="AlphaFoldDB" id="A0A1Y1XMC8"/>
<name>A0A1Y1XMC8_9FUNG</name>
<dbReference type="GO" id="GO:0005484">
    <property type="term" value="F:SNAP receptor activity"/>
    <property type="evidence" value="ECO:0007669"/>
    <property type="project" value="InterPro"/>
</dbReference>
<dbReference type="InterPro" id="IPR000727">
    <property type="entry name" value="T_SNARE_dom"/>
</dbReference>
<comment type="subcellular location">
    <subcellularLocation>
        <location evidence="1">Membrane</location>
        <topology evidence="1">Single-pass type IV membrane protein</topology>
    </subcellularLocation>
</comment>
<dbReference type="Gene3D" id="1.20.5.110">
    <property type="match status" value="1"/>
</dbReference>
<feature type="domain" description="T-SNARE coiled-coil homology" evidence="10">
    <location>
        <begin position="197"/>
        <end position="259"/>
    </location>
</feature>
<sequence length="290" mass="33219">MRDRMQEFKGSSVAPDQCETNTNNKNSAEMNEFLSKIEILKTSVAVIKQKVENLEQLYNSSLDTINDVQSKQISVQLNNEMDAIAKESKDIQLQLLAMDSENKKLSSKIQPSDLRIRQTQHVTLTKSFMDTMNKYRDIQTKYQKKYKERMEKQYLIVNPNTSQSEIARLLESGELGQVFAQELIEKGSKSADAKAALQEVQERHQEIIKIEQSVLELQQLFIDMQVLVKSQGEVINQIEFQVSAANDNTEKGVKELEEAVVYQKKARKKLIILILLVLIIVIVVLLIVFL</sequence>
<dbReference type="Proteomes" id="UP000193944">
    <property type="component" value="Unassembled WGS sequence"/>
</dbReference>
<comment type="similarity">
    <text evidence="2 6">Belongs to the syntaxin family.</text>
</comment>
<dbReference type="Gene3D" id="1.20.58.70">
    <property type="match status" value="1"/>
</dbReference>
<evidence type="ECO:0000313" key="11">
    <source>
        <dbReference type="EMBL" id="ORX86909.1"/>
    </source>
</evidence>
<evidence type="ECO:0000256" key="4">
    <source>
        <dbReference type="ARBA" id="ARBA00022989"/>
    </source>
</evidence>
<evidence type="ECO:0000259" key="10">
    <source>
        <dbReference type="PROSITE" id="PS50192"/>
    </source>
</evidence>
<keyword evidence="7" id="KW-0175">Coiled coil</keyword>
<feature type="transmembrane region" description="Helical" evidence="9">
    <location>
        <begin position="270"/>
        <end position="289"/>
    </location>
</feature>
<dbReference type="GO" id="GO:0012505">
    <property type="term" value="C:endomembrane system"/>
    <property type="evidence" value="ECO:0007669"/>
    <property type="project" value="TreeGrafter"/>
</dbReference>
<keyword evidence="5 9" id="KW-0472">Membrane</keyword>
<organism evidence="11 12">
    <name type="scientific">Anaeromyces robustus</name>
    <dbReference type="NCBI Taxonomy" id="1754192"/>
    <lineage>
        <taxon>Eukaryota</taxon>
        <taxon>Fungi</taxon>
        <taxon>Fungi incertae sedis</taxon>
        <taxon>Chytridiomycota</taxon>
        <taxon>Chytridiomycota incertae sedis</taxon>
        <taxon>Neocallimastigomycetes</taxon>
        <taxon>Neocallimastigales</taxon>
        <taxon>Neocallimastigaceae</taxon>
        <taxon>Anaeromyces</taxon>
    </lineage>
</organism>
<reference evidence="11 12" key="1">
    <citation type="submission" date="2016-08" db="EMBL/GenBank/DDBJ databases">
        <title>A Parts List for Fungal Cellulosomes Revealed by Comparative Genomics.</title>
        <authorList>
            <consortium name="DOE Joint Genome Institute"/>
            <person name="Haitjema C.H."/>
            <person name="Gilmore S.P."/>
            <person name="Henske J.K."/>
            <person name="Solomon K.V."/>
            <person name="De Groot R."/>
            <person name="Kuo A."/>
            <person name="Mondo S.J."/>
            <person name="Salamov A.A."/>
            <person name="Labutti K."/>
            <person name="Zhao Z."/>
            <person name="Chiniquy J."/>
            <person name="Barry K."/>
            <person name="Brewer H.M."/>
            <person name="Purvine S.O."/>
            <person name="Wright A.T."/>
            <person name="Boxma B."/>
            <person name="Van Alen T."/>
            <person name="Hackstein J.H."/>
            <person name="Baker S.E."/>
            <person name="Grigoriev I.V."/>
            <person name="O'Malley M.A."/>
        </authorList>
    </citation>
    <scope>NUCLEOTIDE SEQUENCE [LARGE SCALE GENOMIC DNA]</scope>
    <source>
        <strain evidence="11 12">S4</strain>
    </source>
</reference>
<dbReference type="EMBL" id="MCFG01000015">
    <property type="protein sequence ID" value="ORX86909.1"/>
    <property type="molecule type" value="Genomic_DNA"/>
</dbReference>
<protein>
    <submittedName>
        <fullName evidence="11">t-SNARE</fullName>
    </submittedName>
</protein>
<dbReference type="InterPro" id="IPR006011">
    <property type="entry name" value="Syntaxin_N"/>
</dbReference>
<keyword evidence="4 9" id="KW-1133">Transmembrane helix</keyword>
<dbReference type="GO" id="GO:0005886">
    <property type="term" value="C:plasma membrane"/>
    <property type="evidence" value="ECO:0007669"/>
    <property type="project" value="TreeGrafter"/>
</dbReference>
<accession>A0A1Y1XMC8</accession>